<evidence type="ECO:0000256" key="1">
    <source>
        <dbReference type="SAM" id="MobiDB-lite"/>
    </source>
</evidence>
<dbReference type="RefSeq" id="WP_179434489.1">
    <property type="nucleotide sequence ID" value="NZ_BAABLC010000004.1"/>
</dbReference>
<sequence length="265" mass="28260">MTHPYFEGTTTPRVLAHRGLTEPSGGEHRDADPVVHDNTALAFAAAHAAGAEYIETDCRLTADGDVVLFHDDSLRRLFADSRSLRETRTAELEALLADHGGMLSLRAALESFPDVRFNIDVKDAAAAEQAGRIVAPHAHRVLLTSFADATRRAAVAAALVARAEIAPAASAGRSTLVRLLAAAPLRVHRLIASILAEVDALQIPERYGPVRVFTPAVLRAAHDVGVEVHVWTVNDPGDMIRLVDAGADGIVTDVADLALRTFAAR</sequence>
<dbReference type="SUPFAM" id="SSF51695">
    <property type="entry name" value="PLC-like phosphodiesterases"/>
    <property type="match status" value="1"/>
</dbReference>
<dbReference type="EMBL" id="JACCBH010000001">
    <property type="protein sequence ID" value="NYD55426.1"/>
    <property type="molecule type" value="Genomic_DNA"/>
</dbReference>
<comment type="caution">
    <text evidence="3">The sequence shown here is derived from an EMBL/GenBank/DDBJ whole genome shotgun (WGS) entry which is preliminary data.</text>
</comment>
<dbReference type="InterPro" id="IPR030395">
    <property type="entry name" value="GP_PDE_dom"/>
</dbReference>
<dbReference type="InterPro" id="IPR017946">
    <property type="entry name" value="PLC-like_Pdiesterase_TIM-brl"/>
</dbReference>
<accession>A0A7Y9EX26</accession>
<keyword evidence="4" id="KW-1185">Reference proteome</keyword>
<gene>
    <name evidence="3" type="ORF">BKA02_002481</name>
</gene>
<dbReference type="Proteomes" id="UP000552045">
    <property type="component" value="Unassembled WGS sequence"/>
</dbReference>
<protein>
    <submittedName>
        <fullName evidence="3">Glycerophosphoryl diester phosphodiesterase</fullName>
        <ecNumber evidence="3">3.1.4.46</ecNumber>
    </submittedName>
</protein>
<feature type="region of interest" description="Disordered" evidence="1">
    <location>
        <begin position="1"/>
        <end position="32"/>
    </location>
</feature>
<evidence type="ECO:0000313" key="3">
    <source>
        <dbReference type="EMBL" id="NYD55426.1"/>
    </source>
</evidence>
<dbReference type="GO" id="GO:0008889">
    <property type="term" value="F:glycerophosphodiester phosphodiesterase activity"/>
    <property type="evidence" value="ECO:0007669"/>
    <property type="project" value="UniProtKB-EC"/>
</dbReference>
<dbReference type="PANTHER" id="PTHR43805">
    <property type="entry name" value="GLYCEROPHOSPHORYL DIESTER PHOSPHODIESTERASE"/>
    <property type="match status" value="1"/>
</dbReference>
<evidence type="ECO:0000259" key="2">
    <source>
        <dbReference type="PROSITE" id="PS51704"/>
    </source>
</evidence>
<feature type="domain" description="GP-PDE" evidence="2">
    <location>
        <begin position="23"/>
        <end position="262"/>
    </location>
</feature>
<dbReference type="Pfam" id="PF03009">
    <property type="entry name" value="GDPD"/>
    <property type="match status" value="1"/>
</dbReference>
<keyword evidence="3" id="KW-0378">Hydrolase</keyword>
<dbReference type="Gene3D" id="3.20.20.190">
    <property type="entry name" value="Phosphatidylinositol (PI) phosphodiesterase"/>
    <property type="match status" value="1"/>
</dbReference>
<dbReference type="EC" id="3.1.4.46" evidence="3"/>
<name>A0A7Y9EX26_9MICO</name>
<dbReference type="GO" id="GO:0006629">
    <property type="term" value="P:lipid metabolic process"/>
    <property type="evidence" value="ECO:0007669"/>
    <property type="project" value="InterPro"/>
</dbReference>
<dbReference type="PANTHER" id="PTHR43805:SF1">
    <property type="entry name" value="GP-PDE DOMAIN-CONTAINING PROTEIN"/>
    <property type="match status" value="1"/>
</dbReference>
<evidence type="ECO:0000313" key="4">
    <source>
        <dbReference type="Proteomes" id="UP000552045"/>
    </source>
</evidence>
<proteinExistence type="predicted"/>
<organism evidence="3 4">
    <name type="scientific">Microbacterium pseudoresistens</name>
    <dbReference type="NCBI Taxonomy" id="640634"/>
    <lineage>
        <taxon>Bacteria</taxon>
        <taxon>Bacillati</taxon>
        <taxon>Actinomycetota</taxon>
        <taxon>Actinomycetes</taxon>
        <taxon>Micrococcales</taxon>
        <taxon>Microbacteriaceae</taxon>
        <taxon>Microbacterium</taxon>
    </lineage>
</organism>
<dbReference type="PROSITE" id="PS51704">
    <property type="entry name" value="GP_PDE"/>
    <property type="match status" value="1"/>
</dbReference>
<reference evidence="3 4" key="1">
    <citation type="submission" date="2020-07" db="EMBL/GenBank/DDBJ databases">
        <title>Sequencing the genomes of 1000 actinobacteria strains.</title>
        <authorList>
            <person name="Klenk H.-P."/>
        </authorList>
    </citation>
    <scope>NUCLEOTIDE SEQUENCE [LARGE SCALE GENOMIC DNA]</scope>
    <source>
        <strain evidence="3 4">DSM 22185</strain>
    </source>
</reference>
<dbReference type="AlphaFoldDB" id="A0A7Y9EX26"/>